<dbReference type="InterPro" id="IPR052808">
    <property type="entry name" value="GPCR_Mth-like"/>
</dbReference>
<protein>
    <recommendedName>
        <fullName evidence="7">G-protein coupled receptors family 2 profile 2 domain-containing protein</fullName>
    </recommendedName>
</protein>
<evidence type="ECO:0000313" key="9">
    <source>
        <dbReference type="Proteomes" id="UP001378592"/>
    </source>
</evidence>
<organism evidence="8 9">
    <name type="scientific">Gryllus longicercus</name>
    <dbReference type="NCBI Taxonomy" id="2509291"/>
    <lineage>
        <taxon>Eukaryota</taxon>
        <taxon>Metazoa</taxon>
        <taxon>Ecdysozoa</taxon>
        <taxon>Arthropoda</taxon>
        <taxon>Hexapoda</taxon>
        <taxon>Insecta</taxon>
        <taxon>Pterygota</taxon>
        <taxon>Neoptera</taxon>
        <taxon>Polyneoptera</taxon>
        <taxon>Orthoptera</taxon>
        <taxon>Ensifera</taxon>
        <taxon>Gryllidea</taxon>
        <taxon>Grylloidea</taxon>
        <taxon>Gryllidae</taxon>
        <taxon>Gryllinae</taxon>
        <taxon>Gryllus</taxon>
    </lineage>
</organism>
<evidence type="ECO:0000256" key="5">
    <source>
        <dbReference type="SAM" id="Phobius"/>
    </source>
</evidence>
<feature type="transmembrane region" description="Helical" evidence="5">
    <location>
        <begin position="333"/>
        <end position="356"/>
    </location>
</feature>
<reference evidence="8 9" key="1">
    <citation type="submission" date="2024-03" db="EMBL/GenBank/DDBJ databases">
        <title>The genome assembly and annotation of the cricket Gryllus longicercus Weissman &amp; Gray.</title>
        <authorList>
            <person name="Szrajer S."/>
            <person name="Gray D."/>
            <person name="Ylla G."/>
        </authorList>
    </citation>
    <scope>NUCLEOTIDE SEQUENCE [LARGE SCALE GENOMIC DNA]</scope>
    <source>
        <strain evidence="8">DAG 2021-001</strain>
        <tissue evidence="8">Whole body minus gut</tissue>
    </source>
</reference>
<keyword evidence="2 5" id="KW-0812">Transmembrane</keyword>
<dbReference type="AlphaFoldDB" id="A0AAN9Z124"/>
<evidence type="ECO:0000313" key="8">
    <source>
        <dbReference type="EMBL" id="KAK7864028.1"/>
    </source>
</evidence>
<dbReference type="PROSITE" id="PS50261">
    <property type="entry name" value="G_PROTEIN_RECEP_F2_4"/>
    <property type="match status" value="1"/>
</dbReference>
<keyword evidence="6" id="KW-0732">Signal</keyword>
<keyword evidence="9" id="KW-1185">Reference proteome</keyword>
<dbReference type="Gene3D" id="1.20.1070.10">
    <property type="entry name" value="Rhodopsin 7-helix transmembrane proteins"/>
    <property type="match status" value="1"/>
</dbReference>
<dbReference type="PANTHER" id="PTHR46953:SF1">
    <property type="entry name" value="G-PROTEIN COUPLED RECEPTOR MTH-LIKE 1-RELATED"/>
    <property type="match status" value="1"/>
</dbReference>
<accession>A0AAN9Z124</accession>
<dbReference type="PANTHER" id="PTHR46953">
    <property type="entry name" value="G-PROTEIN COUPLED RECEPTOR MTH-LIKE 1-RELATED"/>
    <property type="match status" value="1"/>
</dbReference>
<dbReference type="InterPro" id="IPR017981">
    <property type="entry name" value="GPCR_2-like_7TM"/>
</dbReference>
<feature type="transmembrane region" description="Helical" evidence="5">
    <location>
        <begin position="298"/>
        <end position="317"/>
    </location>
</feature>
<feature type="domain" description="G-protein coupled receptors family 2 profile 2" evidence="7">
    <location>
        <begin position="292"/>
        <end position="563"/>
    </location>
</feature>
<comment type="caution">
    <text evidence="8">The sequence shown here is derived from an EMBL/GenBank/DDBJ whole genome shotgun (WGS) entry which is preliminary data.</text>
</comment>
<evidence type="ECO:0000256" key="3">
    <source>
        <dbReference type="ARBA" id="ARBA00022989"/>
    </source>
</evidence>
<feature type="transmembrane region" description="Helical" evidence="5">
    <location>
        <begin position="467"/>
        <end position="488"/>
    </location>
</feature>
<dbReference type="GO" id="GO:0004888">
    <property type="term" value="F:transmembrane signaling receptor activity"/>
    <property type="evidence" value="ECO:0007669"/>
    <property type="project" value="InterPro"/>
</dbReference>
<feature type="chain" id="PRO_5042970491" description="G-protein coupled receptors family 2 profile 2 domain-containing protein" evidence="6">
    <location>
        <begin position="23"/>
        <end position="632"/>
    </location>
</feature>
<keyword evidence="3 5" id="KW-1133">Transmembrane helix</keyword>
<evidence type="ECO:0000256" key="2">
    <source>
        <dbReference type="ARBA" id="ARBA00022692"/>
    </source>
</evidence>
<keyword evidence="4 5" id="KW-0472">Membrane</keyword>
<dbReference type="Proteomes" id="UP001378592">
    <property type="component" value="Unassembled WGS sequence"/>
</dbReference>
<feature type="transmembrane region" description="Helical" evidence="5">
    <location>
        <begin position="362"/>
        <end position="383"/>
    </location>
</feature>
<evidence type="ECO:0000256" key="6">
    <source>
        <dbReference type="SAM" id="SignalP"/>
    </source>
</evidence>
<name>A0AAN9Z124_9ORTH</name>
<feature type="transmembrane region" description="Helical" evidence="5">
    <location>
        <begin position="403"/>
        <end position="428"/>
    </location>
</feature>
<evidence type="ECO:0000256" key="1">
    <source>
        <dbReference type="ARBA" id="ARBA00004141"/>
    </source>
</evidence>
<proteinExistence type="predicted"/>
<dbReference type="GO" id="GO:0007166">
    <property type="term" value="P:cell surface receptor signaling pathway"/>
    <property type="evidence" value="ECO:0007669"/>
    <property type="project" value="InterPro"/>
</dbReference>
<evidence type="ECO:0000256" key="4">
    <source>
        <dbReference type="ARBA" id="ARBA00023136"/>
    </source>
</evidence>
<evidence type="ECO:0000259" key="7">
    <source>
        <dbReference type="PROSITE" id="PS50261"/>
    </source>
</evidence>
<feature type="transmembrane region" description="Helical" evidence="5">
    <location>
        <begin position="537"/>
        <end position="561"/>
    </location>
</feature>
<feature type="signal peptide" evidence="6">
    <location>
        <begin position="1"/>
        <end position="22"/>
    </location>
</feature>
<dbReference type="EMBL" id="JAZDUA010000213">
    <property type="protein sequence ID" value="KAK7864028.1"/>
    <property type="molecule type" value="Genomic_DNA"/>
</dbReference>
<sequence length="632" mass="71612">MQLFGLLLFSIIFILVTPNLKCQVLTTKCCNYGEELNAHLTSCQPINIAKSTSLKITKFSSVKFDVDDSEITTQREEYNTDTNWIPEGLKTTVNPARIDVVIGHPNKCTNAKTVRLQLPRDNHRIDWLTNGSLVLQSVTTHGHIREHVFTPQHFCSDSHAATGDTRQSAILICGACNRVRCVKKCCPMGEAVVCVNFRCKCKPYDAAWSPFHPQIPLPDEDLPYEVVIDKNIPCSQDYYSTYNVFIGRPPYMIQRFWEKYREEGEMCADTIAGLWGDPTMGMRRCMRKPPFIQILDNWLHVPEALILLVAVTTLLVVPREKISAYSHVHDWSLFWHAACLLARSLLWTVYLVAWWACFITPIFVYFFSVGATLWLNVLCINMACGFWKPPGRPSGRKAGGSRLLFLCYSLYAWGATAAMTAFSSFMWFSLAAPRALLRPTLFETRTCFIEEEGDGKMATFAYFYGPVSWLLVVNALLFVATAVRVRYLRSSGGVLQGKESSTTTFRRSVVIYIKLLWLMGVVEMALEMVAWGSNDHIYYTTVAVACLDVLRAVAIFVFCCCNRRALRVLRARCADALKFCACAERLKASVARAREWTGRWPRCCSQRREMEIEPAVVDGRYTPAGGDVVYHM</sequence>
<feature type="transmembrane region" description="Helical" evidence="5">
    <location>
        <begin position="509"/>
        <end position="531"/>
    </location>
</feature>
<gene>
    <name evidence="8" type="ORF">R5R35_006789</name>
</gene>
<dbReference type="GO" id="GO:0016020">
    <property type="term" value="C:membrane"/>
    <property type="evidence" value="ECO:0007669"/>
    <property type="project" value="UniProtKB-SubCell"/>
</dbReference>
<comment type="subcellular location">
    <subcellularLocation>
        <location evidence="1">Membrane</location>
        <topology evidence="1">Multi-pass membrane protein</topology>
    </subcellularLocation>
</comment>